<dbReference type="GO" id="GO:0008168">
    <property type="term" value="F:methyltransferase activity"/>
    <property type="evidence" value="ECO:0007669"/>
    <property type="project" value="UniProtKB-KW"/>
</dbReference>
<name>A0AAE0P018_9PEZI</name>
<comment type="caution">
    <text evidence="3">The sequence shown here is derived from an EMBL/GenBank/DDBJ whole genome shotgun (WGS) entry which is preliminary data.</text>
</comment>
<evidence type="ECO:0000256" key="2">
    <source>
        <dbReference type="SAM" id="MobiDB-lite"/>
    </source>
</evidence>
<proteinExistence type="inferred from homology"/>
<dbReference type="Pfam" id="PF13489">
    <property type="entry name" value="Methyltransf_23"/>
    <property type="match status" value="1"/>
</dbReference>
<protein>
    <submittedName>
        <fullName evidence="3">S-adenosyl-L-methionine-dependent methyltransferase</fullName>
    </submittedName>
</protein>
<dbReference type="Proteomes" id="UP001285441">
    <property type="component" value="Unassembled WGS sequence"/>
</dbReference>
<evidence type="ECO:0000256" key="1">
    <source>
        <dbReference type="ARBA" id="ARBA00038158"/>
    </source>
</evidence>
<dbReference type="Gene3D" id="3.40.50.150">
    <property type="entry name" value="Vaccinia Virus protein VP39"/>
    <property type="match status" value="1"/>
</dbReference>
<gene>
    <name evidence="3" type="ORF">B0H63DRAFT_519765</name>
</gene>
<evidence type="ECO:0000313" key="4">
    <source>
        <dbReference type="Proteomes" id="UP001285441"/>
    </source>
</evidence>
<accession>A0AAE0P018</accession>
<dbReference type="GO" id="GO:0032259">
    <property type="term" value="P:methylation"/>
    <property type="evidence" value="ECO:0007669"/>
    <property type="project" value="UniProtKB-KW"/>
</dbReference>
<keyword evidence="3" id="KW-0808">Transferase</keyword>
<reference evidence="3" key="2">
    <citation type="submission" date="2023-06" db="EMBL/GenBank/DDBJ databases">
        <authorList>
            <consortium name="Lawrence Berkeley National Laboratory"/>
            <person name="Haridas S."/>
            <person name="Hensen N."/>
            <person name="Bonometti L."/>
            <person name="Westerberg I."/>
            <person name="Brannstrom I.O."/>
            <person name="Guillou S."/>
            <person name="Cros-Aarteil S."/>
            <person name="Calhoun S."/>
            <person name="Kuo A."/>
            <person name="Mondo S."/>
            <person name="Pangilinan J."/>
            <person name="Riley R."/>
            <person name="LaButti K."/>
            <person name="Andreopoulos B."/>
            <person name="Lipzen A."/>
            <person name="Chen C."/>
            <person name="Yanf M."/>
            <person name="Daum C."/>
            <person name="Ng V."/>
            <person name="Clum A."/>
            <person name="Steindorff A."/>
            <person name="Ohm R."/>
            <person name="Martin F."/>
            <person name="Silar P."/>
            <person name="Natvig D."/>
            <person name="Lalanne C."/>
            <person name="Gautier V."/>
            <person name="Ament-velasquez S.L."/>
            <person name="Kruys A."/>
            <person name="Hutchinson M.I."/>
            <person name="Powell A.J."/>
            <person name="Barry K."/>
            <person name="Miller A.N."/>
            <person name="Grigoriev I.V."/>
            <person name="Debuchy R."/>
            <person name="Gladieux P."/>
            <person name="Thoren M.H."/>
            <person name="Johannesson H."/>
        </authorList>
    </citation>
    <scope>NUCLEOTIDE SEQUENCE</scope>
    <source>
        <strain evidence="3">CBS 232.78</strain>
    </source>
</reference>
<keyword evidence="4" id="KW-1185">Reference proteome</keyword>
<dbReference type="AlphaFoldDB" id="A0AAE0P018"/>
<dbReference type="PANTHER" id="PTHR43591">
    <property type="entry name" value="METHYLTRANSFERASE"/>
    <property type="match status" value="1"/>
</dbReference>
<dbReference type="CDD" id="cd02440">
    <property type="entry name" value="AdoMet_MTases"/>
    <property type="match status" value="1"/>
</dbReference>
<dbReference type="InterPro" id="IPR029063">
    <property type="entry name" value="SAM-dependent_MTases_sf"/>
</dbReference>
<dbReference type="SUPFAM" id="SSF53335">
    <property type="entry name" value="S-adenosyl-L-methionine-dependent methyltransferases"/>
    <property type="match status" value="1"/>
</dbReference>
<dbReference type="PANTHER" id="PTHR43591:SF10">
    <property type="entry name" value="ABC TRANSMEMBRANE TYPE-1 DOMAIN-CONTAINING PROTEIN-RELATED"/>
    <property type="match status" value="1"/>
</dbReference>
<keyword evidence="3" id="KW-0489">Methyltransferase</keyword>
<feature type="region of interest" description="Disordered" evidence="2">
    <location>
        <begin position="1"/>
        <end position="26"/>
    </location>
</feature>
<comment type="similarity">
    <text evidence="1">Belongs to the methyltransferase superfamily. LaeA methyltransferase family.</text>
</comment>
<reference evidence="3" key="1">
    <citation type="journal article" date="2023" name="Mol. Phylogenet. Evol.">
        <title>Genome-scale phylogeny and comparative genomics of the fungal order Sordariales.</title>
        <authorList>
            <person name="Hensen N."/>
            <person name="Bonometti L."/>
            <person name="Westerberg I."/>
            <person name="Brannstrom I.O."/>
            <person name="Guillou S."/>
            <person name="Cros-Aarteil S."/>
            <person name="Calhoun S."/>
            <person name="Haridas S."/>
            <person name="Kuo A."/>
            <person name="Mondo S."/>
            <person name="Pangilinan J."/>
            <person name="Riley R."/>
            <person name="LaButti K."/>
            <person name="Andreopoulos B."/>
            <person name="Lipzen A."/>
            <person name="Chen C."/>
            <person name="Yan M."/>
            <person name="Daum C."/>
            <person name="Ng V."/>
            <person name="Clum A."/>
            <person name="Steindorff A."/>
            <person name="Ohm R.A."/>
            <person name="Martin F."/>
            <person name="Silar P."/>
            <person name="Natvig D.O."/>
            <person name="Lalanne C."/>
            <person name="Gautier V."/>
            <person name="Ament-Velasquez S.L."/>
            <person name="Kruys A."/>
            <person name="Hutchinson M.I."/>
            <person name="Powell A.J."/>
            <person name="Barry K."/>
            <person name="Miller A.N."/>
            <person name="Grigoriev I.V."/>
            <person name="Debuchy R."/>
            <person name="Gladieux P."/>
            <person name="Hiltunen Thoren M."/>
            <person name="Johannesson H."/>
        </authorList>
    </citation>
    <scope>NUCLEOTIDE SEQUENCE</scope>
    <source>
        <strain evidence="3">CBS 232.78</strain>
    </source>
</reference>
<dbReference type="EMBL" id="JAULSW010000002">
    <property type="protein sequence ID" value="KAK3390555.1"/>
    <property type="molecule type" value="Genomic_DNA"/>
</dbReference>
<sequence length="331" mass="37672">MDPNSLAGQAPNDSAPESDEVMSDYAPSLGGESTFGSLTSSVNGHVWEYGRRYHVYRYGRYPIPNDEDEYRRENLRHVMFKELLDGELYLAPIGENPQKIIDLGTGFGDWVIEVGENFPSARVIGVDLSPIQPLWIPPNVEFIVDDVEDEWVHDSDFDFAHLRFICTVIKDTDALFTRIFENLKPGGWVESQELFPELGSDDGPLPPDYAPSRFYKMCGEVLHQLYGFNTGVAGQLPDDLKRLGFINVQRRVFHLPIGDWPRDPHLRLIGGTFREVILEWVTAMAARPFVEAGIDKDEIDEMVENIQNVVRDKHIHAYMPVHYTIAQKPPE</sequence>
<evidence type="ECO:0000313" key="3">
    <source>
        <dbReference type="EMBL" id="KAK3390555.1"/>
    </source>
</evidence>
<organism evidence="3 4">
    <name type="scientific">Podospora didyma</name>
    <dbReference type="NCBI Taxonomy" id="330526"/>
    <lineage>
        <taxon>Eukaryota</taxon>
        <taxon>Fungi</taxon>
        <taxon>Dikarya</taxon>
        <taxon>Ascomycota</taxon>
        <taxon>Pezizomycotina</taxon>
        <taxon>Sordariomycetes</taxon>
        <taxon>Sordariomycetidae</taxon>
        <taxon>Sordariales</taxon>
        <taxon>Podosporaceae</taxon>
        <taxon>Podospora</taxon>
    </lineage>
</organism>